<keyword evidence="2" id="KW-1185">Reference proteome</keyword>
<dbReference type="EMBL" id="JAFKCU010000001">
    <property type="protein sequence ID" value="MBN7814339.1"/>
    <property type="molecule type" value="Genomic_DNA"/>
</dbReference>
<gene>
    <name evidence="1" type="ORF">J0A69_02810</name>
</gene>
<reference evidence="1 2" key="1">
    <citation type="submission" date="2021-03" db="EMBL/GenBank/DDBJ databases">
        <title>novel species isolated from a fishpond in China.</title>
        <authorList>
            <person name="Lu H."/>
            <person name="Cai Z."/>
        </authorList>
    </citation>
    <scope>NUCLEOTIDE SEQUENCE [LARGE SCALE GENOMIC DNA]</scope>
    <source>
        <strain evidence="1 2">YJ13C</strain>
    </source>
</reference>
<evidence type="ECO:0000313" key="1">
    <source>
        <dbReference type="EMBL" id="MBN7814339.1"/>
    </source>
</evidence>
<dbReference type="RefSeq" id="WP_206584991.1">
    <property type="nucleotide sequence ID" value="NZ_JAFKCU010000001.1"/>
</dbReference>
<comment type="caution">
    <text evidence="1">The sequence shown here is derived from an EMBL/GenBank/DDBJ whole genome shotgun (WGS) entry which is preliminary data.</text>
</comment>
<name>A0ABS3CB54_9BACT</name>
<sequence>MNKSILLLLAVTLFLACEEKESQSTSNLLENITFTADTVSIDVGDELFNPGSYQHMDITPDQSKGYFLYMEIEVHEIDLDNMKLLNRFVYQEDGPDAIPKYPNTFQALPNGEVFLGGFAQQAVFTVSGKNIASYKTTPENLDGIPNDAPYSLSNNILISPDKLTIVSLAGRFGEPLEGMAVINTAKMEAKILPLPALDLTTNYQLVLREGNGATAVGDFQRTQFLNNQFIVYSASTSDIYSYEWKTDSLQLISFPHQLVPLKKTGEISNSVDSREKLIAERRNLEKQINFGQFFYDPEKETYFRFANMNAEYDDTGRNKGSDVYLFSYDKSFNLTGEKLLEELDYQPNPRFMKDGKFYVYTVQGENPAFVRYSITY</sequence>
<dbReference type="InterPro" id="IPR025316">
    <property type="entry name" value="DUF4221"/>
</dbReference>
<dbReference type="PROSITE" id="PS51257">
    <property type="entry name" value="PROKAR_LIPOPROTEIN"/>
    <property type="match status" value="1"/>
</dbReference>
<accession>A0ABS3CB54</accession>
<organism evidence="1 2">
    <name type="scientific">Algoriphagus pacificus</name>
    <dbReference type="NCBI Taxonomy" id="2811234"/>
    <lineage>
        <taxon>Bacteria</taxon>
        <taxon>Pseudomonadati</taxon>
        <taxon>Bacteroidota</taxon>
        <taxon>Cytophagia</taxon>
        <taxon>Cytophagales</taxon>
        <taxon>Cyclobacteriaceae</taxon>
        <taxon>Algoriphagus</taxon>
    </lineage>
</organism>
<proteinExistence type="predicted"/>
<protein>
    <submittedName>
        <fullName evidence="1">DUF4221 family protein</fullName>
    </submittedName>
</protein>
<dbReference type="Proteomes" id="UP000664480">
    <property type="component" value="Unassembled WGS sequence"/>
</dbReference>
<dbReference type="Pfam" id="PF13970">
    <property type="entry name" value="DUF4221"/>
    <property type="match status" value="1"/>
</dbReference>
<evidence type="ECO:0000313" key="2">
    <source>
        <dbReference type="Proteomes" id="UP000664480"/>
    </source>
</evidence>